<evidence type="ECO:0000256" key="3">
    <source>
        <dbReference type="ARBA" id="ARBA00022801"/>
    </source>
</evidence>
<dbReference type="GO" id="GO:0008234">
    <property type="term" value="F:cysteine-type peptidase activity"/>
    <property type="evidence" value="ECO:0007669"/>
    <property type="project" value="InterPro"/>
</dbReference>
<keyword evidence="2" id="KW-0645">Protease</keyword>
<protein>
    <submittedName>
        <fullName evidence="7">Transposase</fullName>
    </submittedName>
</protein>
<evidence type="ECO:0000313" key="8">
    <source>
        <dbReference type="EMBL" id="TYK02710.1"/>
    </source>
</evidence>
<evidence type="ECO:0000256" key="1">
    <source>
        <dbReference type="ARBA" id="ARBA00005234"/>
    </source>
</evidence>
<evidence type="ECO:0000256" key="2">
    <source>
        <dbReference type="ARBA" id="ARBA00022670"/>
    </source>
</evidence>
<dbReference type="Pfam" id="PF13963">
    <property type="entry name" value="Transpos_assoc"/>
    <property type="match status" value="1"/>
</dbReference>
<dbReference type="SUPFAM" id="SSF54001">
    <property type="entry name" value="Cysteine proteinases"/>
    <property type="match status" value="1"/>
</dbReference>
<comment type="similarity">
    <text evidence="1">Belongs to the peptidase C48 family.</text>
</comment>
<dbReference type="PANTHER" id="PTHR10775:SF182">
    <property type="entry name" value="TRANSPOSON, EN_SPM-LIKE, TRANSPOSASE-ASSOCIATED DOMAIN PROTEIN-RELATED"/>
    <property type="match status" value="1"/>
</dbReference>
<organism evidence="7 9">
    <name type="scientific">Cucumis melo var. makuwa</name>
    <name type="common">Oriental melon</name>
    <dbReference type="NCBI Taxonomy" id="1194695"/>
    <lineage>
        <taxon>Eukaryota</taxon>
        <taxon>Viridiplantae</taxon>
        <taxon>Streptophyta</taxon>
        <taxon>Embryophyta</taxon>
        <taxon>Tracheophyta</taxon>
        <taxon>Spermatophyta</taxon>
        <taxon>Magnoliopsida</taxon>
        <taxon>eudicotyledons</taxon>
        <taxon>Gunneridae</taxon>
        <taxon>Pentapetalae</taxon>
        <taxon>rosids</taxon>
        <taxon>fabids</taxon>
        <taxon>Cucurbitales</taxon>
        <taxon>Cucurbitaceae</taxon>
        <taxon>Benincaseae</taxon>
        <taxon>Cucumis</taxon>
    </lineage>
</organism>
<evidence type="ECO:0000259" key="6">
    <source>
        <dbReference type="Pfam" id="PF13963"/>
    </source>
</evidence>
<dbReference type="OrthoDB" id="1729146at2759"/>
<sequence length="532" mass="61752">MDRSWMHKSRLSKDYELGVENFISFGFSNTKDASIRCPYLKCGNCEKQSRTTIRDHLYVNGIDESYKVWFWHGEQLPESFLYEESSKFDTYMYEENDVGSINEMIEVAHEEYSKDPNEFAKLLNDAEKPLYEGCKKFTKLSTLVKLYNLRVRYGWSDISFSELLKTLKEILPTSNEIPTSMYEAKKTLGALEMSYEKIHACPNECCLYRKEHANATECPKCGESRWKYANNNGGKKQIPPIPHFKRLFRNSPAGKLIDLKWPDFGSEPRNIRLALSVDGINPHVSEEIEKLIEENENLRLRVQELENIHISTQSTPTSAHGSCSRPRLEYDIQCKKNLEKEVVKEEVNVDVIILNDLQEDAIEVRNEKEVVCESNIKMPLPLKTILRFVKKVMDKDSGIRYQLPFSLFGIDRKTGHWALLAINAYDETAYYLDSLQTTSRVNTRYVTDTAITIFRSQKNIQTSRKQPIWKTEKCPLQVEVVECGYYVIRYMRDIITNGSIVVTDLIDTRTSYSQLELDEVRMELAEFLGAHM</sequence>
<feature type="coiled-coil region" evidence="4">
    <location>
        <begin position="281"/>
        <end position="308"/>
    </location>
</feature>
<dbReference type="Gene3D" id="3.40.395.10">
    <property type="entry name" value="Adenoviral Proteinase, Chain A"/>
    <property type="match status" value="1"/>
</dbReference>
<proteinExistence type="inferred from homology"/>
<gene>
    <name evidence="8" type="ORF">E5676_scaffold1154G00070</name>
    <name evidence="7" type="ORF">E6C27_scaffold288G00550</name>
</gene>
<keyword evidence="4" id="KW-0175">Coiled coil</keyword>
<dbReference type="Proteomes" id="UP000321393">
    <property type="component" value="Unassembled WGS sequence"/>
</dbReference>
<dbReference type="EMBL" id="SSTD01015385">
    <property type="protein sequence ID" value="TYK02710.1"/>
    <property type="molecule type" value="Genomic_DNA"/>
</dbReference>
<dbReference type="EMBL" id="SSTE01007373">
    <property type="protein sequence ID" value="KAA0056552.1"/>
    <property type="molecule type" value="Genomic_DNA"/>
</dbReference>
<dbReference type="InterPro" id="IPR003653">
    <property type="entry name" value="Peptidase_C48_C"/>
</dbReference>
<dbReference type="Pfam" id="PF02902">
    <property type="entry name" value="Peptidase_C48"/>
    <property type="match status" value="1"/>
</dbReference>
<dbReference type="Proteomes" id="UP000321947">
    <property type="component" value="Unassembled WGS sequence"/>
</dbReference>
<dbReference type="PANTHER" id="PTHR10775">
    <property type="entry name" value="OS08G0208400 PROTEIN"/>
    <property type="match status" value="1"/>
</dbReference>
<evidence type="ECO:0000313" key="7">
    <source>
        <dbReference type="EMBL" id="KAA0056552.1"/>
    </source>
</evidence>
<name>A0A5A7UL63_CUCMM</name>
<reference evidence="9 10" key="1">
    <citation type="submission" date="2019-08" db="EMBL/GenBank/DDBJ databases">
        <title>Draft genome sequences of two oriental melons (Cucumis melo L. var makuwa).</title>
        <authorList>
            <person name="Kwon S.-Y."/>
        </authorList>
    </citation>
    <scope>NUCLEOTIDE SEQUENCE [LARGE SCALE GENOMIC DNA]</scope>
    <source>
        <strain evidence="10">cv. Chang Bougi</strain>
        <strain evidence="9">cv. SW 3</strain>
        <tissue evidence="7">Leaf</tissue>
    </source>
</reference>
<dbReference type="AlphaFoldDB" id="A0A5A7UL63"/>
<evidence type="ECO:0000256" key="4">
    <source>
        <dbReference type="SAM" id="Coils"/>
    </source>
</evidence>
<evidence type="ECO:0000259" key="5">
    <source>
        <dbReference type="Pfam" id="PF02902"/>
    </source>
</evidence>
<dbReference type="GO" id="GO:0006508">
    <property type="term" value="P:proteolysis"/>
    <property type="evidence" value="ECO:0007669"/>
    <property type="project" value="UniProtKB-KW"/>
</dbReference>
<evidence type="ECO:0000313" key="10">
    <source>
        <dbReference type="Proteomes" id="UP000321947"/>
    </source>
</evidence>
<dbReference type="InterPro" id="IPR029480">
    <property type="entry name" value="Transpos_assoc"/>
</dbReference>
<accession>A0A5A7UL63</accession>
<evidence type="ECO:0000313" key="9">
    <source>
        <dbReference type="Proteomes" id="UP000321393"/>
    </source>
</evidence>
<comment type="caution">
    <text evidence="7">The sequence shown here is derived from an EMBL/GenBank/DDBJ whole genome shotgun (WGS) entry which is preliminary data.</text>
</comment>
<feature type="domain" description="Ubiquitin-like protease family profile" evidence="5">
    <location>
        <begin position="412"/>
        <end position="501"/>
    </location>
</feature>
<keyword evidence="3" id="KW-0378">Hydrolase</keyword>
<dbReference type="InterPro" id="IPR038765">
    <property type="entry name" value="Papain-like_cys_pep_sf"/>
</dbReference>
<feature type="domain" description="Transposase-associated" evidence="6">
    <location>
        <begin position="3"/>
        <end position="74"/>
    </location>
</feature>